<keyword evidence="2" id="KW-0235">DNA replication</keyword>
<dbReference type="Pfam" id="PF01068">
    <property type="entry name" value="DNA_ligase_A_M"/>
    <property type="match status" value="1"/>
</dbReference>
<dbReference type="GO" id="GO:0006310">
    <property type="term" value="P:DNA recombination"/>
    <property type="evidence" value="ECO:0007669"/>
    <property type="project" value="InterPro"/>
</dbReference>
<evidence type="ECO:0000256" key="5">
    <source>
        <dbReference type="SAM" id="MobiDB-lite"/>
    </source>
</evidence>
<dbReference type="GO" id="GO:0003910">
    <property type="term" value="F:DNA ligase (ATP) activity"/>
    <property type="evidence" value="ECO:0007669"/>
    <property type="project" value="InterPro"/>
</dbReference>
<evidence type="ECO:0000256" key="3">
    <source>
        <dbReference type="ARBA" id="ARBA00022763"/>
    </source>
</evidence>
<evidence type="ECO:0000256" key="1">
    <source>
        <dbReference type="ARBA" id="ARBA00022598"/>
    </source>
</evidence>
<dbReference type="EMBL" id="MN740071">
    <property type="protein sequence ID" value="QHT86566.1"/>
    <property type="molecule type" value="Genomic_DNA"/>
</dbReference>
<feature type="compositionally biased region" description="Basic and acidic residues" evidence="5">
    <location>
        <begin position="166"/>
        <end position="180"/>
    </location>
</feature>
<feature type="compositionally biased region" description="Basic and acidic residues" evidence="5">
    <location>
        <begin position="147"/>
        <end position="158"/>
    </location>
</feature>
<keyword evidence="4" id="KW-0234">DNA repair</keyword>
<keyword evidence="3" id="KW-0227">DNA damage</keyword>
<dbReference type="SUPFAM" id="SSF56091">
    <property type="entry name" value="DNA ligase/mRNA capping enzyme, catalytic domain"/>
    <property type="match status" value="1"/>
</dbReference>
<dbReference type="PANTHER" id="PTHR47810:SF1">
    <property type="entry name" value="DNA LIGASE B"/>
    <property type="match status" value="1"/>
</dbReference>
<dbReference type="GO" id="GO:0006260">
    <property type="term" value="P:DNA replication"/>
    <property type="evidence" value="ECO:0007669"/>
    <property type="project" value="UniProtKB-KW"/>
</dbReference>
<feature type="region of interest" description="Disordered" evidence="5">
    <location>
        <begin position="147"/>
        <end position="183"/>
    </location>
</feature>
<protein>
    <recommendedName>
        <fullName evidence="6">ATP-dependent DNA ligase family profile domain-containing protein</fullName>
    </recommendedName>
</protein>
<dbReference type="GO" id="GO:0005524">
    <property type="term" value="F:ATP binding"/>
    <property type="evidence" value="ECO:0007669"/>
    <property type="project" value="InterPro"/>
</dbReference>
<evidence type="ECO:0000259" key="6">
    <source>
        <dbReference type="PROSITE" id="PS50160"/>
    </source>
</evidence>
<evidence type="ECO:0000256" key="4">
    <source>
        <dbReference type="ARBA" id="ARBA00023204"/>
    </source>
</evidence>
<feature type="domain" description="ATP-dependent DNA ligase family profile" evidence="6">
    <location>
        <begin position="304"/>
        <end position="438"/>
    </location>
</feature>
<accession>A0A6C0I2I7</accession>
<evidence type="ECO:0000256" key="2">
    <source>
        <dbReference type="ARBA" id="ARBA00022705"/>
    </source>
</evidence>
<dbReference type="PROSITE" id="PS50160">
    <property type="entry name" value="DNA_LIGASE_A3"/>
    <property type="match status" value="1"/>
</dbReference>
<dbReference type="GO" id="GO:0006281">
    <property type="term" value="P:DNA repair"/>
    <property type="evidence" value="ECO:0007669"/>
    <property type="project" value="UniProtKB-KW"/>
</dbReference>
<keyword evidence="1" id="KW-0436">Ligase</keyword>
<dbReference type="AlphaFoldDB" id="A0A6C0I2I7"/>
<name>A0A6C0I2I7_9ZZZZ</name>
<dbReference type="Gene3D" id="3.30.470.30">
    <property type="entry name" value="DNA ligase/mRNA capping enzyme"/>
    <property type="match status" value="1"/>
</dbReference>
<sequence length="515" mass="57788">MSAKSIIIKNTKQAIIDGIIKGNFNPDNTIFRFNDIRYKLLSGKISILTLVIELLDNNGNCIPITDEMLEGGKIPDGYKAVIKKESGQEGGKIREAIPTYITKGKHLNAINETNIVTQAFRDALGTYIRTLNRVASNLETDVVEKADASADANKKADASADASADANEKADAGKKADASEKVNGLMPPPMLVQNIKTKNNALSESDFRDGIILQKKLNGVHYITFRDSNSSIVKYSRGGLIYAPTSMPKLNVELDIVFNNILTLNAERYNIPDSDLYKNANPYFAGELYKHGIPLNLISGQARNEHTTIDLEYYIFDVFFPAAIERGHNMESRYRQLYLDDLFSKLTPFKLQYVKRVENFEVHSMDEVNALVQQFLKDNYEGGIVRKNKGEYQYSFNNYHSKNILKIKPTFDDEFPIVGFKQGSKGKDLGALIWVCSLKNNAKITFNVVPNLGLDKRKEIFKELMEGSSGEYVTLINKIKEEGEERPLLTVSYAELSAKGIPLQPKGLNIRERPF</sequence>
<dbReference type="PANTHER" id="PTHR47810">
    <property type="entry name" value="DNA LIGASE"/>
    <property type="match status" value="1"/>
</dbReference>
<reference evidence="7" key="1">
    <citation type="journal article" date="2020" name="Nature">
        <title>Giant virus diversity and host interactions through global metagenomics.</title>
        <authorList>
            <person name="Schulz F."/>
            <person name="Roux S."/>
            <person name="Paez-Espino D."/>
            <person name="Jungbluth S."/>
            <person name="Walsh D.A."/>
            <person name="Denef V.J."/>
            <person name="McMahon K.D."/>
            <person name="Konstantinidis K.T."/>
            <person name="Eloe-Fadrosh E.A."/>
            <person name="Kyrpides N.C."/>
            <person name="Woyke T."/>
        </authorList>
    </citation>
    <scope>NUCLEOTIDE SEQUENCE</scope>
    <source>
        <strain evidence="7">GVMAG-M-3300023184-186</strain>
    </source>
</reference>
<evidence type="ECO:0000313" key="7">
    <source>
        <dbReference type="EMBL" id="QHT86566.1"/>
    </source>
</evidence>
<organism evidence="7">
    <name type="scientific">viral metagenome</name>
    <dbReference type="NCBI Taxonomy" id="1070528"/>
    <lineage>
        <taxon>unclassified sequences</taxon>
        <taxon>metagenomes</taxon>
        <taxon>organismal metagenomes</taxon>
    </lineage>
</organism>
<dbReference type="InterPro" id="IPR012310">
    <property type="entry name" value="DNA_ligase_ATP-dep_cent"/>
</dbReference>
<proteinExistence type="predicted"/>
<dbReference type="InterPro" id="IPR050326">
    <property type="entry name" value="NAD_dep_DNA_ligaseB"/>
</dbReference>